<reference evidence="7" key="2">
    <citation type="submission" date="2020-02" db="EMBL/GenBank/DDBJ databases">
        <authorList>
            <consortium name="NCBI Pathogen Detection Project"/>
        </authorList>
    </citation>
    <scope>NUCLEOTIDE SEQUENCE</scope>
    <source>
        <strain evidence="7">MA.CK_00/00002125</strain>
    </source>
</reference>
<dbReference type="Gene3D" id="3.30.930.10">
    <property type="entry name" value="Bira Bifunctional Protein, Domain 2"/>
    <property type="match status" value="1"/>
</dbReference>
<reference evidence="7" key="1">
    <citation type="journal article" date="2018" name="Genome Biol.">
        <title>SKESA: strategic k-mer extension for scrupulous assemblies.</title>
        <authorList>
            <person name="Souvorov A."/>
            <person name="Agarwala R."/>
            <person name="Lipman D.J."/>
        </authorList>
    </citation>
    <scope>NUCLEOTIDE SEQUENCE</scope>
    <source>
        <strain evidence="7">MA.CK_00/00002125</strain>
    </source>
</reference>
<evidence type="ECO:0000256" key="3">
    <source>
        <dbReference type="ARBA" id="ARBA00022840"/>
    </source>
</evidence>
<dbReference type="EMBL" id="DAAWYJ010000040">
    <property type="protein sequence ID" value="HAG0017796.1"/>
    <property type="molecule type" value="Genomic_DNA"/>
</dbReference>
<dbReference type="InterPro" id="IPR004364">
    <property type="entry name" value="Aa-tRNA-synt_II"/>
</dbReference>
<protein>
    <recommendedName>
        <fullName evidence="6">Aminoacyl-tRNA synthetase class II (D/K/N) domain-containing protein</fullName>
    </recommendedName>
</protein>
<sequence>MKMSKPDLNYRDTYLWTGKVLNGLRKAANENQFIEILPSIVSSIFEPGARHSFAVLGDKKIPDIINEEPGSVTIQGKEKYYLPVSHVVEKQMSLEFLDKVYCLAPCLRLVMDGEEISGKHLYNFFQFEIEWRTSSMDDVFIQGEKILTSLAKTILEDKTLDLTDKGLRNIKALAKTGYKAITFSEGHKLIGNLDNIKRDFTPEEDEKLTSLFDVPFWIYDYPEGVRDSIYHQNENGSYDTYDLMLPFGYGELTTGGIRPKSAKEILEQSKKLGKSYSRDYADWKDRSQIQTAGFGIGLERIIRYVSGCDSILDIVQYHDLGPNRKIDRNFFINKKINIHEAWFIWKCQKIYI</sequence>
<keyword evidence="2" id="KW-0547">Nucleotide-binding</keyword>
<evidence type="ECO:0000313" key="7">
    <source>
        <dbReference type="EMBL" id="HAG0017796.1"/>
    </source>
</evidence>
<dbReference type="PANTHER" id="PTHR22594">
    <property type="entry name" value="ASPARTYL/LYSYL-TRNA SYNTHETASE"/>
    <property type="match status" value="1"/>
</dbReference>
<feature type="domain" description="Aminoacyl-tRNA synthetase class II (D/K/N)" evidence="6">
    <location>
        <begin position="18"/>
        <end position="317"/>
    </location>
</feature>
<comment type="caution">
    <text evidence="7">The sequence shown here is derived from an EMBL/GenBank/DDBJ whole genome shotgun (WGS) entry which is preliminary data.</text>
</comment>
<dbReference type="Pfam" id="PF00152">
    <property type="entry name" value="tRNA-synt_2"/>
    <property type="match status" value="1"/>
</dbReference>
<accession>A0A756LA66</accession>
<dbReference type="GO" id="GO:0005524">
    <property type="term" value="F:ATP binding"/>
    <property type="evidence" value="ECO:0007669"/>
    <property type="project" value="UniProtKB-KW"/>
</dbReference>
<proteinExistence type="predicted"/>
<evidence type="ECO:0000256" key="4">
    <source>
        <dbReference type="ARBA" id="ARBA00022917"/>
    </source>
</evidence>
<evidence type="ECO:0000259" key="6">
    <source>
        <dbReference type="Pfam" id="PF00152"/>
    </source>
</evidence>
<dbReference type="GO" id="GO:0006421">
    <property type="term" value="P:asparaginyl-tRNA aminoacylation"/>
    <property type="evidence" value="ECO:0007669"/>
    <property type="project" value="TreeGrafter"/>
</dbReference>
<gene>
    <name evidence="7" type="ORF">G8O67_005190</name>
</gene>
<dbReference type="AlphaFoldDB" id="A0A756LA66"/>
<evidence type="ECO:0000256" key="2">
    <source>
        <dbReference type="ARBA" id="ARBA00022741"/>
    </source>
</evidence>
<evidence type="ECO:0000256" key="1">
    <source>
        <dbReference type="ARBA" id="ARBA00022598"/>
    </source>
</evidence>
<keyword evidence="1" id="KW-0436">Ligase</keyword>
<evidence type="ECO:0000256" key="5">
    <source>
        <dbReference type="ARBA" id="ARBA00023146"/>
    </source>
</evidence>
<organism evidence="7">
    <name type="scientific">Salmonella enterica</name>
    <name type="common">Salmonella choleraesuis</name>
    <dbReference type="NCBI Taxonomy" id="28901"/>
    <lineage>
        <taxon>Bacteria</taxon>
        <taxon>Pseudomonadati</taxon>
        <taxon>Pseudomonadota</taxon>
        <taxon>Gammaproteobacteria</taxon>
        <taxon>Enterobacterales</taxon>
        <taxon>Enterobacteriaceae</taxon>
        <taxon>Salmonella</taxon>
    </lineage>
</organism>
<dbReference type="GO" id="GO:0004816">
    <property type="term" value="F:asparagine-tRNA ligase activity"/>
    <property type="evidence" value="ECO:0007669"/>
    <property type="project" value="TreeGrafter"/>
</dbReference>
<dbReference type="PANTHER" id="PTHR22594:SF48">
    <property type="entry name" value="ASPARAGINYL-TRNA SYNTHETASE-RELATED PROTEIN (N-TRUNCATION)"/>
    <property type="match status" value="1"/>
</dbReference>
<dbReference type="InterPro" id="IPR045864">
    <property type="entry name" value="aa-tRNA-synth_II/BPL/LPL"/>
</dbReference>
<dbReference type="SUPFAM" id="SSF55681">
    <property type="entry name" value="Class II aaRS and biotin synthetases"/>
    <property type="match status" value="1"/>
</dbReference>
<keyword evidence="3" id="KW-0067">ATP-binding</keyword>
<name>A0A756LA66_SALER</name>
<keyword evidence="5" id="KW-0030">Aminoacyl-tRNA synthetase</keyword>
<keyword evidence="4" id="KW-0648">Protein biosynthesis</keyword>